<dbReference type="Pfam" id="PF01825">
    <property type="entry name" value="GPS"/>
    <property type="match status" value="1"/>
</dbReference>
<dbReference type="InterPro" id="IPR001879">
    <property type="entry name" value="GPCR_2_extracellular_dom"/>
</dbReference>
<evidence type="ECO:0000256" key="9">
    <source>
        <dbReference type="ARBA" id="ARBA00022989"/>
    </source>
</evidence>
<dbReference type="GO" id="GO:0004930">
    <property type="term" value="F:G protein-coupled receptor activity"/>
    <property type="evidence" value="ECO:0007669"/>
    <property type="project" value="UniProtKB-KW"/>
</dbReference>
<keyword evidence="5 16" id="KW-0812">Transmembrane</keyword>
<keyword evidence="11 16" id="KW-0472">Membrane</keyword>
<name>A0AAD5Q3M0_9CRUS</name>
<feature type="transmembrane region" description="Helical" evidence="16">
    <location>
        <begin position="948"/>
        <end position="971"/>
    </location>
</feature>
<dbReference type="InterPro" id="IPR046338">
    <property type="entry name" value="GAIN_dom_sf"/>
</dbReference>
<dbReference type="PROSITE" id="PS50227">
    <property type="entry name" value="G_PROTEIN_RECEP_F2_3"/>
    <property type="match status" value="1"/>
</dbReference>
<keyword evidence="15" id="KW-0807">Transducer</keyword>
<proteinExistence type="inferred from homology"/>
<keyword evidence="4" id="KW-0245">EGF-like domain</keyword>
<dbReference type="Gene3D" id="3.10.100.10">
    <property type="entry name" value="Mannose-Binding Protein A, subunit A"/>
    <property type="match status" value="1"/>
</dbReference>
<evidence type="ECO:0000259" key="20">
    <source>
        <dbReference type="PROSITE" id="PS50261"/>
    </source>
</evidence>
<evidence type="ECO:0000256" key="4">
    <source>
        <dbReference type="ARBA" id="ARBA00022536"/>
    </source>
</evidence>
<feature type="chain" id="PRO_5042163824" evidence="17">
    <location>
        <begin position="23"/>
        <end position="1039"/>
    </location>
</feature>
<feature type="signal peptide" evidence="17">
    <location>
        <begin position="1"/>
        <end position="22"/>
    </location>
</feature>
<reference evidence="21 22" key="1">
    <citation type="submission" date="2022-05" db="EMBL/GenBank/DDBJ databases">
        <title>A multi-omics perspective on studying reproductive biology in Daphnia sinensis.</title>
        <authorList>
            <person name="Jia J."/>
        </authorList>
    </citation>
    <scope>NUCLEOTIDE SEQUENCE [LARGE SCALE GENOMIC DNA]</scope>
    <source>
        <strain evidence="21 22">WSL</strain>
    </source>
</reference>
<feature type="transmembrane region" description="Helical" evidence="16">
    <location>
        <begin position="766"/>
        <end position="785"/>
    </location>
</feature>
<sequence>MNTILTLLVVLYWTTTNFQVRASNCVTDESSCAWTAPIACNNSGSYCPNGTDCLVVTKSINYWPESSASYNRQFQCRSSLAKADESQVHEYETSWSCELHDAVNTSLTIPHLGNSTESLSISYAEMWSCPIGDNAVIQCPSGRSKIGMEYGCKSVAQLLPNVFSLVRFWCQFKTSDCQFDSSLIMSHVGQSDVTLALPEHYVFEYKSVSIDRGAFVCNHSTQSVLEQDSCYRLTPTNLEWKEARSYCLQLGGDLAHFTSSIDFASIMRSLDNSIPSNITASSAIPTWFKFYTWNSKQRTPQHFRQYLDGFQCAVYEVQRDNGPNPHSRCKSGTRTKKVRGLCVLPPGLPNDDFNYEQMSCPVKCGVSGYPSNICWEAHADEKVYKDCPNGLTGIASWTCNFSGQWMTPTPDLSNCTNPVIENSINQANNEIENGGNPSQALDSLSSVLKQNELGSGDIIQVDQTVRLAIDKQTQLLAAISDPNSKDISSKNFTNSVTDVSNVLLGNELAFWGLESNARSGAIDQVQKNMDDTLFLLAQNLLDKIYKNFDYENIAVQVENKPKSDYNNETYVYVAGGKDQLILPAGFPYATNDPNTRLSFATYPAFQNLLHGDTLAQLFEENPTNSEPIKQVVVSKVMGATLGEPNEHVHFFNGNVEILLSTLNLNLYQVDPVSARCAYWNVSTQDWSFDGCQVVETNDQSSTRCRCNHLTNFAVVMDINGVFQNKTVPALDYITIIGESISIACLTLSLIIFYWVRTLRRDFRFMIHRNLCINLLIAEILLLAGIDATSNRDVCLSIGVFLHLFFLCAFSWMFVEGLYMYFLITKVFDGNGLKRWQYYAIGYGFPVLVVAITLAATNTQAYSNSTYCWLSYENGSIWAFAGPVAAILLMNLAFLTIALSVSFKSRRNFDEKKEKKHNFRWIFGTISLTFILGITWFFGFLFFGQGSMIFAYIFTILNSLQGLFIFITFCVLNSKVRKDLRRQFITSQRLQRMALYFNITLSDLHTIPSQSKTGTYDVRQRNTVSATISLESSQFSHRLS</sequence>
<dbReference type="SMART" id="SM00303">
    <property type="entry name" value="GPS"/>
    <property type="match status" value="1"/>
</dbReference>
<keyword evidence="8" id="KW-0106">Calcium</keyword>
<keyword evidence="13" id="KW-0675">Receptor</keyword>
<evidence type="ECO:0000259" key="19">
    <source>
        <dbReference type="PROSITE" id="PS50227"/>
    </source>
</evidence>
<dbReference type="Gene3D" id="1.20.1070.10">
    <property type="entry name" value="Rhodopsin 7-helix transmembrane proteins"/>
    <property type="match status" value="1"/>
</dbReference>
<dbReference type="PROSITE" id="PS50261">
    <property type="entry name" value="G_PROTEIN_RECEP_F2_4"/>
    <property type="match status" value="1"/>
</dbReference>
<keyword evidence="10" id="KW-0297">G-protein coupled receptor</keyword>
<feature type="transmembrane region" description="Helical" evidence="16">
    <location>
        <begin position="797"/>
        <end position="823"/>
    </location>
</feature>
<keyword evidence="12" id="KW-1015">Disulfide bond</keyword>
<dbReference type="PRINTS" id="PR00249">
    <property type="entry name" value="GPCRSECRETIN"/>
</dbReference>
<dbReference type="SUPFAM" id="SSF56436">
    <property type="entry name" value="C-type lectin-like"/>
    <property type="match status" value="1"/>
</dbReference>
<dbReference type="Proteomes" id="UP000820818">
    <property type="component" value="Linkage Group LG1"/>
</dbReference>
<feature type="domain" description="G-protein coupled receptors family 2 profile 1" evidence="19">
    <location>
        <begin position="328"/>
        <end position="419"/>
    </location>
</feature>
<dbReference type="InterPro" id="IPR016186">
    <property type="entry name" value="C-type_lectin-like/link_sf"/>
</dbReference>
<dbReference type="Gene3D" id="4.10.1240.10">
    <property type="entry name" value="GPCR, family 2, extracellular hormone receptor domain"/>
    <property type="match status" value="1"/>
</dbReference>
<evidence type="ECO:0000256" key="2">
    <source>
        <dbReference type="ARBA" id="ARBA00007343"/>
    </source>
</evidence>
<dbReference type="CDD" id="cd00037">
    <property type="entry name" value="CLECT"/>
    <property type="match status" value="1"/>
</dbReference>
<dbReference type="PANTHER" id="PTHR12011">
    <property type="entry name" value="ADHESION G-PROTEIN COUPLED RECEPTOR"/>
    <property type="match status" value="1"/>
</dbReference>
<evidence type="ECO:0000256" key="10">
    <source>
        <dbReference type="ARBA" id="ARBA00023040"/>
    </source>
</evidence>
<accession>A0AAD5Q3M0</accession>
<evidence type="ECO:0000256" key="15">
    <source>
        <dbReference type="ARBA" id="ARBA00023224"/>
    </source>
</evidence>
<dbReference type="InterPro" id="IPR000832">
    <property type="entry name" value="GPCR_2_secretin-like"/>
</dbReference>
<evidence type="ECO:0000313" key="21">
    <source>
        <dbReference type="EMBL" id="KAI9565575.1"/>
    </source>
</evidence>
<evidence type="ECO:0000256" key="16">
    <source>
        <dbReference type="SAM" id="Phobius"/>
    </source>
</evidence>
<evidence type="ECO:0000259" key="18">
    <source>
        <dbReference type="PROSITE" id="PS50221"/>
    </source>
</evidence>
<evidence type="ECO:0000256" key="6">
    <source>
        <dbReference type="ARBA" id="ARBA00022729"/>
    </source>
</evidence>
<dbReference type="InterPro" id="IPR017981">
    <property type="entry name" value="GPCR_2-like_7TM"/>
</dbReference>
<protein>
    <submittedName>
        <fullName evidence="21">Uncharacterized protein</fullName>
    </submittedName>
</protein>
<feature type="domain" description="GAIN-B" evidence="18">
    <location>
        <begin position="544"/>
        <end position="722"/>
    </location>
</feature>
<dbReference type="GO" id="GO:0007166">
    <property type="term" value="P:cell surface receptor signaling pathway"/>
    <property type="evidence" value="ECO:0007669"/>
    <property type="project" value="InterPro"/>
</dbReference>
<comment type="similarity">
    <text evidence="2">Belongs to the G-protein coupled receptor 2 family. Adhesion G-protein coupled receptor (ADGR) subfamily.</text>
</comment>
<dbReference type="Pfam" id="PF00002">
    <property type="entry name" value="7tm_2"/>
    <property type="match status" value="1"/>
</dbReference>
<keyword evidence="9 16" id="KW-1133">Transmembrane helix</keyword>
<keyword evidence="3" id="KW-1003">Cell membrane</keyword>
<feature type="transmembrane region" description="Helical" evidence="16">
    <location>
        <begin position="876"/>
        <end position="900"/>
    </location>
</feature>
<evidence type="ECO:0000256" key="14">
    <source>
        <dbReference type="ARBA" id="ARBA00023180"/>
    </source>
</evidence>
<keyword evidence="22" id="KW-1185">Reference proteome</keyword>
<comment type="subcellular location">
    <subcellularLocation>
        <location evidence="1">Cell membrane</location>
        <topology evidence="1">Multi-pass membrane protein</topology>
    </subcellularLocation>
</comment>
<feature type="transmembrane region" description="Helical" evidence="16">
    <location>
        <begin position="835"/>
        <end position="856"/>
    </location>
</feature>
<dbReference type="EMBL" id="WJBH02000001">
    <property type="protein sequence ID" value="KAI9565575.1"/>
    <property type="molecule type" value="Genomic_DNA"/>
</dbReference>
<dbReference type="AlphaFoldDB" id="A0AAD5Q3M0"/>
<organism evidence="21 22">
    <name type="scientific">Daphnia sinensis</name>
    <dbReference type="NCBI Taxonomy" id="1820382"/>
    <lineage>
        <taxon>Eukaryota</taxon>
        <taxon>Metazoa</taxon>
        <taxon>Ecdysozoa</taxon>
        <taxon>Arthropoda</taxon>
        <taxon>Crustacea</taxon>
        <taxon>Branchiopoda</taxon>
        <taxon>Diplostraca</taxon>
        <taxon>Cladocera</taxon>
        <taxon>Anomopoda</taxon>
        <taxon>Daphniidae</taxon>
        <taxon>Daphnia</taxon>
        <taxon>Daphnia similis group</taxon>
    </lineage>
</organism>
<evidence type="ECO:0000256" key="12">
    <source>
        <dbReference type="ARBA" id="ARBA00023157"/>
    </source>
</evidence>
<keyword evidence="14" id="KW-0325">Glycoprotein</keyword>
<evidence type="ECO:0000256" key="1">
    <source>
        <dbReference type="ARBA" id="ARBA00004651"/>
    </source>
</evidence>
<dbReference type="GO" id="GO:0005886">
    <property type="term" value="C:plasma membrane"/>
    <property type="evidence" value="ECO:0007669"/>
    <property type="project" value="UniProtKB-SubCell"/>
</dbReference>
<dbReference type="SUPFAM" id="SSF81321">
    <property type="entry name" value="Family A G protein-coupled receptor-like"/>
    <property type="match status" value="1"/>
</dbReference>
<dbReference type="InterPro" id="IPR036445">
    <property type="entry name" value="GPCR_2_extracell_dom_sf"/>
</dbReference>
<evidence type="ECO:0000313" key="22">
    <source>
        <dbReference type="Proteomes" id="UP000820818"/>
    </source>
</evidence>
<evidence type="ECO:0000256" key="3">
    <source>
        <dbReference type="ARBA" id="ARBA00022475"/>
    </source>
</evidence>
<evidence type="ECO:0000256" key="7">
    <source>
        <dbReference type="ARBA" id="ARBA00022737"/>
    </source>
</evidence>
<evidence type="ECO:0000256" key="5">
    <source>
        <dbReference type="ARBA" id="ARBA00022692"/>
    </source>
</evidence>
<evidence type="ECO:0000256" key="17">
    <source>
        <dbReference type="SAM" id="SignalP"/>
    </source>
</evidence>
<evidence type="ECO:0000256" key="13">
    <source>
        <dbReference type="ARBA" id="ARBA00023170"/>
    </source>
</evidence>
<keyword evidence="6 17" id="KW-0732">Signal</keyword>
<feature type="transmembrane region" description="Helical" evidence="16">
    <location>
        <begin position="732"/>
        <end position="754"/>
    </location>
</feature>
<comment type="caution">
    <text evidence="21">The sequence shown here is derived from an EMBL/GenBank/DDBJ whole genome shotgun (WGS) entry which is preliminary data.</text>
</comment>
<evidence type="ECO:0000256" key="11">
    <source>
        <dbReference type="ARBA" id="ARBA00023136"/>
    </source>
</evidence>
<feature type="domain" description="G-protein coupled receptors family 2 profile 2" evidence="20">
    <location>
        <begin position="730"/>
        <end position="972"/>
    </location>
</feature>
<dbReference type="FunFam" id="1.20.1070.10:FF:000054">
    <property type="entry name" value="Adhesion G protein-coupled receptor E3"/>
    <property type="match status" value="1"/>
</dbReference>
<dbReference type="PROSITE" id="PS50221">
    <property type="entry name" value="GAIN_B"/>
    <property type="match status" value="1"/>
</dbReference>
<dbReference type="InterPro" id="IPR016187">
    <property type="entry name" value="CTDL_fold"/>
</dbReference>
<keyword evidence="7" id="KW-0677">Repeat</keyword>
<dbReference type="Gene3D" id="2.60.220.50">
    <property type="match status" value="1"/>
</dbReference>
<feature type="transmembrane region" description="Helical" evidence="16">
    <location>
        <begin position="920"/>
        <end position="942"/>
    </location>
</feature>
<dbReference type="PANTHER" id="PTHR12011:SF347">
    <property type="entry name" value="FI21270P1-RELATED"/>
    <property type="match status" value="1"/>
</dbReference>
<gene>
    <name evidence="21" type="ORF">GHT06_009367</name>
</gene>
<dbReference type="InterPro" id="IPR000203">
    <property type="entry name" value="GPS"/>
</dbReference>
<dbReference type="InterPro" id="IPR057244">
    <property type="entry name" value="GAIN_B"/>
</dbReference>
<evidence type="ECO:0000256" key="8">
    <source>
        <dbReference type="ARBA" id="ARBA00022837"/>
    </source>
</evidence>